<dbReference type="Pfam" id="PF09981">
    <property type="entry name" value="DUF2218"/>
    <property type="match status" value="1"/>
</dbReference>
<sequence>MTLVVKARVETTQGRKYVAQLLKHWSHNLAVTETPEGGTVTFPRDSRGADWPADGLVIFRADEQAIDVRIEASSSGQREGLEGAVARHIDRFAFREAPLRYDWRESE</sequence>
<gene>
    <name evidence="1" type="ORF">HMF7854_07265</name>
</gene>
<dbReference type="Gene3D" id="3.30.310.50">
    <property type="entry name" value="Alpha-D-phosphohexomutase, C-terminal domain"/>
    <property type="match status" value="1"/>
</dbReference>
<protein>
    <submittedName>
        <fullName evidence="1">DUF2218 domain-containing protein</fullName>
    </submittedName>
</protein>
<dbReference type="EMBL" id="RWJF01000001">
    <property type="protein sequence ID" value="RST30653.1"/>
    <property type="molecule type" value="Genomic_DNA"/>
</dbReference>
<keyword evidence="2" id="KW-1185">Reference proteome</keyword>
<dbReference type="OrthoDB" id="9806511at2"/>
<accession>A0A429V9I7</accession>
<dbReference type="InterPro" id="IPR014543">
    <property type="entry name" value="UCP028291"/>
</dbReference>
<evidence type="ECO:0000313" key="2">
    <source>
        <dbReference type="Proteomes" id="UP000274661"/>
    </source>
</evidence>
<dbReference type="AlphaFoldDB" id="A0A429V9I7"/>
<dbReference type="Proteomes" id="UP000274661">
    <property type="component" value="Unassembled WGS sequence"/>
</dbReference>
<proteinExistence type="predicted"/>
<organism evidence="1 2">
    <name type="scientific">Sphingomonas ginkgonis</name>
    <dbReference type="NCBI Taxonomy" id="2315330"/>
    <lineage>
        <taxon>Bacteria</taxon>
        <taxon>Pseudomonadati</taxon>
        <taxon>Pseudomonadota</taxon>
        <taxon>Alphaproteobacteria</taxon>
        <taxon>Sphingomonadales</taxon>
        <taxon>Sphingomonadaceae</taxon>
        <taxon>Sphingomonas</taxon>
    </lineage>
</organism>
<reference evidence="1 2" key="1">
    <citation type="submission" date="2018-12" db="EMBL/GenBank/DDBJ databases">
        <title>Sphingomonas sp. HMF7854 Genome sequencing and assembly.</title>
        <authorList>
            <person name="Cha I."/>
            <person name="Kang H."/>
            <person name="Kim H."/>
            <person name="Kang J."/>
            <person name="Joh K."/>
        </authorList>
    </citation>
    <scope>NUCLEOTIDE SEQUENCE [LARGE SCALE GENOMIC DNA]</scope>
    <source>
        <strain evidence="1 2">HMF7854</strain>
    </source>
</reference>
<evidence type="ECO:0000313" key="1">
    <source>
        <dbReference type="EMBL" id="RST30653.1"/>
    </source>
</evidence>
<dbReference type="RefSeq" id="WP_126718486.1">
    <property type="nucleotide sequence ID" value="NZ_RWJF01000001.1"/>
</dbReference>
<name>A0A429V9I7_9SPHN</name>
<comment type="caution">
    <text evidence="1">The sequence shown here is derived from an EMBL/GenBank/DDBJ whole genome shotgun (WGS) entry which is preliminary data.</text>
</comment>